<dbReference type="GO" id="GO:0006396">
    <property type="term" value="P:RNA processing"/>
    <property type="evidence" value="ECO:0007669"/>
    <property type="project" value="InterPro"/>
</dbReference>
<evidence type="ECO:0000256" key="1">
    <source>
        <dbReference type="ARBA" id="ARBA00007228"/>
    </source>
</evidence>
<name>A0A915U1X5_9BACT</name>
<dbReference type="GO" id="GO:0032259">
    <property type="term" value="P:methylation"/>
    <property type="evidence" value="ECO:0007669"/>
    <property type="project" value="UniProtKB-KW"/>
</dbReference>
<evidence type="ECO:0000259" key="4">
    <source>
        <dbReference type="SMART" id="SM00967"/>
    </source>
</evidence>
<organism evidence="5 6">
    <name type="scientific">Desulfolithobacter dissulfuricans</name>
    <dbReference type="NCBI Taxonomy" id="2795293"/>
    <lineage>
        <taxon>Bacteria</taxon>
        <taxon>Pseudomonadati</taxon>
        <taxon>Thermodesulfobacteriota</taxon>
        <taxon>Desulfobulbia</taxon>
        <taxon>Desulfobulbales</taxon>
        <taxon>Desulfobulbaceae</taxon>
        <taxon>Desulfolithobacter</taxon>
    </lineage>
</organism>
<dbReference type="GO" id="GO:0005829">
    <property type="term" value="C:cytosol"/>
    <property type="evidence" value="ECO:0007669"/>
    <property type="project" value="TreeGrafter"/>
</dbReference>
<comment type="similarity">
    <text evidence="1">Belongs to the class IV-like SAM-binding methyltransferase superfamily. RNA methyltransferase TrmH family.</text>
</comment>
<dbReference type="GO" id="GO:0003723">
    <property type="term" value="F:RNA binding"/>
    <property type="evidence" value="ECO:0007669"/>
    <property type="project" value="InterPro"/>
</dbReference>
<dbReference type="PANTHER" id="PTHR46429:SF1">
    <property type="entry name" value="23S RRNA (GUANOSINE-2'-O-)-METHYLTRANSFERASE RLMB"/>
    <property type="match status" value="1"/>
</dbReference>
<evidence type="ECO:0000313" key="5">
    <source>
        <dbReference type="EMBL" id="BCO09854.1"/>
    </source>
</evidence>
<dbReference type="Pfam" id="PF08032">
    <property type="entry name" value="SpoU_sub_bind"/>
    <property type="match status" value="1"/>
</dbReference>
<keyword evidence="3" id="KW-0808">Transferase</keyword>
<feature type="domain" description="RNA 2-O ribose methyltransferase substrate binding" evidence="4">
    <location>
        <begin position="20"/>
        <end position="94"/>
    </location>
</feature>
<protein>
    <submittedName>
        <fullName evidence="5">23S rRNA (Guanosine(2251)-2'-O)-methyltransferase RlmB</fullName>
    </submittedName>
</protein>
<evidence type="ECO:0000256" key="2">
    <source>
        <dbReference type="ARBA" id="ARBA00022603"/>
    </source>
</evidence>
<dbReference type="Gene3D" id="3.30.1330.30">
    <property type="match status" value="1"/>
</dbReference>
<evidence type="ECO:0000256" key="3">
    <source>
        <dbReference type="ARBA" id="ARBA00022679"/>
    </source>
</evidence>
<gene>
    <name evidence="5" type="ORF">GF1_22300</name>
</gene>
<accession>A0A915U1X5</accession>
<dbReference type="GO" id="GO:0008173">
    <property type="term" value="F:RNA methyltransferase activity"/>
    <property type="evidence" value="ECO:0007669"/>
    <property type="project" value="InterPro"/>
</dbReference>
<sequence length="261" mass="27794">MRGPGPGGGKQQSQEVDQERIWGLNAVQEALRSPGNIEEILVVKGKGGPKIQAIIETARRQGVRLRFVERNRLGVAPSCRHQGVVARQTQATLVPLERLLASLEEQSSPRLLVLDSIQDPRNLGSILRSALAAGFGSVILTRDRSAPLSGTVARTSAGAVTHLQIAQVGNLRDTLALLKERGLWIYGAVVGSEAGSIYETDCTGPVALVIGSEGKGIRPLVRKECDHLITIPMAGDFDSLNASVAAGIIMFEIKRQQEGAG</sequence>
<dbReference type="CDD" id="cd18103">
    <property type="entry name" value="SpoU-like_RlmB"/>
    <property type="match status" value="1"/>
</dbReference>
<dbReference type="InterPro" id="IPR004441">
    <property type="entry name" value="rRNA_MeTrfase_TrmH"/>
</dbReference>
<dbReference type="AlphaFoldDB" id="A0A915U1X5"/>
<dbReference type="NCBIfam" id="TIGR00186">
    <property type="entry name" value="rRNA_methyl_3"/>
    <property type="match status" value="1"/>
</dbReference>
<dbReference type="KEGG" id="ddu:GF1_22300"/>
<dbReference type="FunFam" id="3.40.1280.10:FF:000008">
    <property type="entry name" value="Group 3 RNA methyltransferase TrmH"/>
    <property type="match status" value="1"/>
</dbReference>
<dbReference type="EMBL" id="AP024233">
    <property type="protein sequence ID" value="BCO09854.1"/>
    <property type="molecule type" value="Genomic_DNA"/>
</dbReference>
<dbReference type="SUPFAM" id="SSF55315">
    <property type="entry name" value="L30e-like"/>
    <property type="match status" value="1"/>
</dbReference>
<keyword evidence="2" id="KW-0489">Methyltransferase</keyword>
<dbReference type="Gene3D" id="3.40.1280.10">
    <property type="match status" value="1"/>
</dbReference>
<evidence type="ECO:0000313" key="6">
    <source>
        <dbReference type="Proteomes" id="UP001063350"/>
    </source>
</evidence>
<dbReference type="InterPro" id="IPR029026">
    <property type="entry name" value="tRNA_m1G_MTases_N"/>
</dbReference>
<keyword evidence="6" id="KW-1185">Reference proteome</keyword>
<proteinExistence type="inferred from homology"/>
<dbReference type="Pfam" id="PF00588">
    <property type="entry name" value="SpoU_methylase"/>
    <property type="match status" value="1"/>
</dbReference>
<dbReference type="SUPFAM" id="SSF75217">
    <property type="entry name" value="alpha/beta knot"/>
    <property type="match status" value="1"/>
</dbReference>
<reference evidence="5" key="1">
    <citation type="submission" date="2020-12" db="EMBL/GenBank/DDBJ databases">
        <title>Desulfobium dissulfuricans gen. nov., sp. nov., a novel mesophilic, sulfate-reducing bacterium isolated from a deep-sea hydrothermal vent.</title>
        <authorList>
            <person name="Hashimoto Y."/>
            <person name="Tame A."/>
            <person name="Sawayama S."/>
            <person name="Miyazaki J."/>
            <person name="Takai K."/>
            <person name="Nakagawa S."/>
        </authorList>
    </citation>
    <scope>NUCLEOTIDE SEQUENCE</scope>
    <source>
        <strain evidence="5">GF1</strain>
    </source>
</reference>
<dbReference type="InterPro" id="IPR001537">
    <property type="entry name" value="SpoU_MeTrfase"/>
</dbReference>
<dbReference type="InterPro" id="IPR013123">
    <property type="entry name" value="SpoU_subst-bd"/>
</dbReference>
<dbReference type="InterPro" id="IPR029028">
    <property type="entry name" value="Alpha/beta_knot_MTases"/>
</dbReference>
<dbReference type="PANTHER" id="PTHR46429">
    <property type="entry name" value="23S RRNA (GUANOSINE-2'-O-)-METHYLTRANSFERASE RLMB"/>
    <property type="match status" value="1"/>
</dbReference>
<dbReference type="InterPro" id="IPR029064">
    <property type="entry name" value="Ribosomal_eL30-like_sf"/>
</dbReference>
<dbReference type="SMART" id="SM00967">
    <property type="entry name" value="SpoU_sub_bind"/>
    <property type="match status" value="1"/>
</dbReference>
<dbReference type="Proteomes" id="UP001063350">
    <property type="component" value="Chromosome"/>
</dbReference>